<dbReference type="Proteomes" id="UP001519295">
    <property type="component" value="Unassembled WGS sequence"/>
</dbReference>
<comment type="caution">
    <text evidence="1">The sequence shown here is derived from an EMBL/GenBank/DDBJ whole genome shotgun (WGS) entry which is preliminary data.</text>
</comment>
<gene>
    <name evidence="1" type="ORF">JOF36_000692</name>
</gene>
<reference evidence="1 2" key="1">
    <citation type="submission" date="2021-03" db="EMBL/GenBank/DDBJ databases">
        <title>Sequencing the genomes of 1000 actinobacteria strains.</title>
        <authorList>
            <person name="Klenk H.-P."/>
        </authorList>
    </citation>
    <scope>NUCLEOTIDE SEQUENCE [LARGE SCALE GENOMIC DNA]</scope>
    <source>
        <strain evidence="1 2">DSM 45256</strain>
    </source>
</reference>
<name>A0ABS4VM56_9PSEU</name>
<dbReference type="SUPFAM" id="SSF82607">
    <property type="entry name" value="YbaB-like"/>
    <property type="match status" value="1"/>
</dbReference>
<evidence type="ECO:0000313" key="2">
    <source>
        <dbReference type="Proteomes" id="UP001519295"/>
    </source>
</evidence>
<dbReference type="InterPro" id="IPR004401">
    <property type="entry name" value="YbaB/EbfC"/>
</dbReference>
<dbReference type="GO" id="GO:0003677">
    <property type="term" value="F:DNA binding"/>
    <property type="evidence" value="ECO:0007669"/>
    <property type="project" value="UniProtKB-KW"/>
</dbReference>
<dbReference type="EMBL" id="JAGINU010000001">
    <property type="protein sequence ID" value="MBP2364996.1"/>
    <property type="molecule type" value="Genomic_DNA"/>
</dbReference>
<accession>A0ABS4VM56</accession>
<dbReference type="RefSeq" id="WP_210024975.1">
    <property type="nucleotide sequence ID" value="NZ_JAGINU010000001.1"/>
</dbReference>
<proteinExistence type="predicted"/>
<protein>
    <submittedName>
        <fullName evidence="1">DNA-binding protein YbaB</fullName>
    </submittedName>
</protein>
<keyword evidence="1" id="KW-0238">DNA-binding</keyword>
<dbReference type="Gene3D" id="3.30.1310.10">
    <property type="entry name" value="Nucleoid-associated protein YbaB-like domain"/>
    <property type="match status" value="1"/>
</dbReference>
<dbReference type="Pfam" id="PF02575">
    <property type="entry name" value="YbaB_DNA_bd"/>
    <property type="match status" value="1"/>
</dbReference>
<sequence>MERITPAAVPTAQTWLDEYRERIEAVRARAEDARARVLSVTATAQTRDGAVAVTVDGSGALTDLRFGVRSDDLPRPRLAETVLRLSREAAADARKQVTAIMEPLTAETGR</sequence>
<organism evidence="1 2">
    <name type="scientific">Pseudonocardia parietis</name>
    <dbReference type="NCBI Taxonomy" id="570936"/>
    <lineage>
        <taxon>Bacteria</taxon>
        <taxon>Bacillati</taxon>
        <taxon>Actinomycetota</taxon>
        <taxon>Actinomycetes</taxon>
        <taxon>Pseudonocardiales</taxon>
        <taxon>Pseudonocardiaceae</taxon>
        <taxon>Pseudonocardia</taxon>
    </lineage>
</organism>
<keyword evidence="2" id="KW-1185">Reference proteome</keyword>
<dbReference type="InterPro" id="IPR036894">
    <property type="entry name" value="YbaB-like_sf"/>
</dbReference>
<evidence type="ECO:0000313" key="1">
    <source>
        <dbReference type="EMBL" id="MBP2364996.1"/>
    </source>
</evidence>